<sequence length="76" mass="9199" precursor="true">MARLRDRQFKWKRLLHLELESDWEVVVWPLSSKVFRLVLNSDFETTLRFSSKYNLIHHTELSSKEIECAGRFAHCY</sequence>
<dbReference type="KEGG" id="tpol:Mal48_24030"/>
<dbReference type="Proteomes" id="UP000315724">
    <property type="component" value="Chromosome"/>
</dbReference>
<protein>
    <submittedName>
        <fullName evidence="1">Uncharacterized protein</fullName>
    </submittedName>
</protein>
<organism evidence="1 2">
    <name type="scientific">Thalassoglobus polymorphus</name>
    <dbReference type="NCBI Taxonomy" id="2527994"/>
    <lineage>
        <taxon>Bacteria</taxon>
        <taxon>Pseudomonadati</taxon>
        <taxon>Planctomycetota</taxon>
        <taxon>Planctomycetia</taxon>
        <taxon>Planctomycetales</taxon>
        <taxon>Planctomycetaceae</taxon>
        <taxon>Thalassoglobus</taxon>
    </lineage>
</organism>
<accession>A0A517QND5</accession>
<dbReference type="EMBL" id="CP036267">
    <property type="protein sequence ID" value="QDT33150.1"/>
    <property type="molecule type" value="Genomic_DNA"/>
</dbReference>
<evidence type="ECO:0000313" key="2">
    <source>
        <dbReference type="Proteomes" id="UP000315724"/>
    </source>
</evidence>
<name>A0A517QND5_9PLAN</name>
<evidence type="ECO:0000313" key="1">
    <source>
        <dbReference type="EMBL" id="QDT33150.1"/>
    </source>
</evidence>
<keyword evidence="2" id="KW-1185">Reference proteome</keyword>
<proteinExistence type="predicted"/>
<reference evidence="1 2" key="1">
    <citation type="submission" date="2019-02" db="EMBL/GenBank/DDBJ databases">
        <title>Deep-cultivation of Planctomycetes and their phenomic and genomic characterization uncovers novel biology.</title>
        <authorList>
            <person name="Wiegand S."/>
            <person name="Jogler M."/>
            <person name="Boedeker C."/>
            <person name="Pinto D."/>
            <person name="Vollmers J."/>
            <person name="Rivas-Marin E."/>
            <person name="Kohn T."/>
            <person name="Peeters S.H."/>
            <person name="Heuer A."/>
            <person name="Rast P."/>
            <person name="Oberbeckmann S."/>
            <person name="Bunk B."/>
            <person name="Jeske O."/>
            <person name="Meyerdierks A."/>
            <person name="Storesund J.E."/>
            <person name="Kallscheuer N."/>
            <person name="Luecker S."/>
            <person name="Lage O.M."/>
            <person name="Pohl T."/>
            <person name="Merkel B.J."/>
            <person name="Hornburger P."/>
            <person name="Mueller R.-W."/>
            <person name="Bruemmer F."/>
            <person name="Labrenz M."/>
            <person name="Spormann A.M."/>
            <person name="Op den Camp H."/>
            <person name="Overmann J."/>
            <person name="Amann R."/>
            <person name="Jetten M.S.M."/>
            <person name="Mascher T."/>
            <person name="Medema M.H."/>
            <person name="Devos D.P."/>
            <person name="Kaster A.-K."/>
            <person name="Ovreas L."/>
            <person name="Rohde M."/>
            <person name="Galperin M.Y."/>
            <person name="Jogler C."/>
        </authorList>
    </citation>
    <scope>NUCLEOTIDE SEQUENCE [LARGE SCALE GENOMIC DNA]</scope>
    <source>
        <strain evidence="1 2">Mal48</strain>
    </source>
</reference>
<gene>
    <name evidence="1" type="ORF">Mal48_24030</name>
</gene>
<dbReference type="AlphaFoldDB" id="A0A517QND5"/>